<evidence type="ECO:0000256" key="8">
    <source>
        <dbReference type="ARBA" id="ARBA00023136"/>
    </source>
</evidence>
<evidence type="ECO:0000256" key="11">
    <source>
        <dbReference type="SAM" id="Phobius"/>
    </source>
</evidence>
<proteinExistence type="inferred from homology"/>
<dbReference type="GO" id="GO:0015627">
    <property type="term" value="C:type II protein secretion system complex"/>
    <property type="evidence" value="ECO:0007669"/>
    <property type="project" value="InterPro"/>
</dbReference>
<dbReference type="SUPFAM" id="SSF54523">
    <property type="entry name" value="Pili subunits"/>
    <property type="match status" value="1"/>
</dbReference>
<sequence length="184" mass="19344">MPQYPSLDHTPVRPARVRGFTLIELMVAMAIIAILAAFAGPSFNSALLSNKLTSYANTFVSSAMLARSEAIKRNSVVRVCRSSNGTSCATSGTWQQGWIVFNDANNDALVTTGETIISVQPALSADYNFTGGSYNVAFQSTGGLSAALTLTLCRASPVGNQERTVKVSATGRASVDTSRNGVCP</sequence>
<dbReference type="Pfam" id="PF07963">
    <property type="entry name" value="N_methyl"/>
    <property type="match status" value="1"/>
</dbReference>
<feature type="transmembrane region" description="Helical" evidence="11">
    <location>
        <begin position="20"/>
        <end position="39"/>
    </location>
</feature>
<evidence type="ECO:0000313" key="14">
    <source>
        <dbReference type="Proteomes" id="UP000651050"/>
    </source>
</evidence>
<keyword evidence="5" id="KW-0997">Cell inner membrane</keyword>
<dbReference type="NCBIfam" id="TIGR02532">
    <property type="entry name" value="IV_pilin_GFxxxE"/>
    <property type="match status" value="1"/>
</dbReference>
<keyword evidence="7 11" id="KW-1133">Transmembrane helix</keyword>
<evidence type="ECO:0000256" key="1">
    <source>
        <dbReference type="ARBA" id="ARBA00004377"/>
    </source>
</evidence>
<evidence type="ECO:0000256" key="4">
    <source>
        <dbReference type="ARBA" id="ARBA00022481"/>
    </source>
</evidence>
<name>A0A931H2S9_9BURK</name>
<evidence type="ECO:0000313" key="13">
    <source>
        <dbReference type="EMBL" id="MBG9387505.1"/>
    </source>
</evidence>
<feature type="domain" description="General secretion pathway GspH" evidence="12">
    <location>
        <begin position="56"/>
        <end position="171"/>
    </location>
</feature>
<evidence type="ECO:0000256" key="10">
    <source>
        <dbReference type="ARBA" id="ARBA00030775"/>
    </source>
</evidence>
<keyword evidence="3" id="KW-1003">Cell membrane</keyword>
<dbReference type="EMBL" id="JADWYS010000001">
    <property type="protein sequence ID" value="MBG9387505.1"/>
    <property type="molecule type" value="Genomic_DNA"/>
</dbReference>
<dbReference type="Pfam" id="PF12019">
    <property type="entry name" value="GspH"/>
    <property type="match status" value="1"/>
</dbReference>
<dbReference type="InterPro" id="IPR045584">
    <property type="entry name" value="Pilin-like"/>
</dbReference>
<comment type="caution">
    <text evidence="13">The sequence shown here is derived from an EMBL/GenBank/DDBJ whole genome shotgun (WGS) entry which is preliminary data.</text>
</comment>
<comment type="similarity">
    <text evidence="9">Belongs to the GSP H family.</text>
</comment>
<evidence type="ECO:0000256" key="3">
    <source>
        <dbReference type="ARBA" id="ARBA00022475"/>
    </source>
</evidence>
<dbReference type="PROSITE" id="PS00409">
    <property type="entry name" value="PROKAR_NTER_METHYL"/>
    <property type="match status" value="1"/>
</dbReference>
<keyword evidence="8 11" id="KW-0472">Membrane</keyword>
<keyword evidence="4" id="KW-0488">Methylation</keyword>
<dbReference type="RefSeq" id="WP_196985425.1">
    <property type="nucleotide sequence ID" value="NZ_JADWYS010000001.1"/>
</dbReference>
<keyword evidence="6 11" id="KW-0812">Transmembrane</keyword>
<dbReference type="Proteomes" id="UP000651050">
    <property type="component" value="Unassembled WGS sequence"/>
</dbReference>
<evidence type="ECO:0000256" key="6">
    <source>
        <dbReference type="ARBA" id="ARBA00022692"/>
    </source>
</evidence>
<organism evidence="13 14">
    <name type="scientific">Caenimonas aquaedulcis</name>
    <dbReference type="NCBI Taxonomy" id="2793270"/>
    <lineage>
        <taxon>Bacteria</taxon>
        <taxon>Pseudomonadati</taxon>
        <taxon>Pseudomonadota</taxon>
        <taxon>Betaproteobacteria</taxon>
        <taxon>Burkholderiales</taxon>
        <taxon>Comamonadaceae</taxon>
        <taxon>Caenimonas</taxon>
    </lineage>
</organism>
<gene>
    <name evidence="13" type="ORF">I5803_05720</name>
</gene>
<evidence type="ECO:0000256" key="5">
    <source>
        <dbReference type="ARBA" id="ARBA00022519"/>
    </source>
</evidence>
<accession>A0A931H2S9</accession>
<evidence type="ECO:0000256" key="7">
    <source>
        <dbReference type="ARBA" id="ARBA00022989"/>
    </source>
</evidence>
<evidence type="ECO:0000259" key="12">
    <source>
        <dbReference type="Pfam" id="PF12019"/>
    </source>
</evidence>
<comment type="subcellular location">
    <subcellularLocation>
        <location evidence="1">Cell inner membrane</location>
        <topology evidence="1">Single-pass membrane protein</topology>
    </subcellularLocation>
</comment>
<evidence type="ECO:0000256" key="2">
    <source>
        <dbReference type="ARBA" id="ARBA00021549"/>
    </source>
</evidence>
<keyword evidence="14" id="KW-1185">Reference proteome</keyword>
<dbReference type="GO" id="GO:0005886">
    <property type="term" value="C:plasma membrane"/>
    <property type="evidence" value="ECO:0007669"/>
    <property type="project" value="UniProtKB-SubCell"/>
</dbReference>
<dbReference type="AlphaFoldDB" id="A0A931H2S9"/>
<reference evidence="13" key="1">
    <citation type="submission" date="2020-11" db="EMBL/GenBank/DDBJ databases">
        <title>Bacterial whole genome sequence for Caenimonas sp. DR4.4.</title>
        <authorList>
            <person name="Le V."/>
            <person name="Ko S.-R."/>
            <person name="Ahn C.-Y."/>
            <person name="Oh H.-M."/>
        </authorList>
    </citation>
    <scope>NUCLEOTIDE SEQUENCE</scope>
    <source>
        <strain evidence="13">DR4.4</strain>
    </source>
</reference>
<dbReference type="Gene3D" id="3.55.40.10">
    <property type="entry name" value="minor pseudopilin epsh domain"/>
    <property type="match status" value="1"/>
</dbReference>
<dbReference type="InterPro" id="IPR012902">
    <property type="entry name" value="N_methyl_site"/>
</dbReference>
<protein>
    <recommendedName>
        <fullName evidence="2">Type II secretion system protein H</fullName>
    </recommendedName>
    <alternativeName>
        <fullName evidence="10">General secretion pathway protein H</fullName>
    </alternativeName>
</protein>
<evidence type="ECO:0000256" key="9">
    <source>
        <dbReference type="ARBA" id="ARBA00025772"/>
    </source>
</evidence>
<dbReference type="GO" id="GO:0015628">
    <property type="term" value="P:protein secretion by the type II secretion system"/>
    <property type="evidence" value="ECO:0007669"/>
    <property type="project" value="InterPro"/>
</dbReference>
<dbReference type="InterPro" id="IPR022346">
    <property type="entry name" value="T2SS_GspH"/>
</dbReference>